<comment type="caution">
    <text evidence="2">The sequence shown here is derived from an EMBL/GenBank/DDBJ whole genome shotgun (WGS) entry which is preliminary data.</text>
</comment>
<name>A0A8J5XE07_DIALT</name>
<evidence type="ECO:0000313" key="2">
    <source>
        <dbReference type="EMBL" id="KAG8462749.1"/>
    </source>
</evidence>
<reference evidence="2" key="1">
    <citation type="submission" date="2021-05" db="EMBL/GenBank/DDBJ databases">
        <title>The genome of the haptophyte Pavlova lutheri (Diacronema luteri, Pavlovales) - a model for lipid biosynthesis in eukaryotic algae.</title>
        <authorList>
            <person name="Hulatt C.J."/>
            <person name="Posewitz M.C."/>
        </authorList>
    </citation>
    <scope>NUCLEOTIDE SEQUENCE</scope>
    <source>
        <strain evidence="2">NIVA-4/92</strain>
    </source>
</reference>
<accession>A0A8J5XE07</accession>
<organism evidence="2 3">
    <name type="scientific">Diacronema lutheri</name>
    <name type="common">Unicellular marine alga</name>
    <name type="synonym">Monochrysis lutheri</name>
    <dbReference type="NCBI Taxonomy" id="2081491"/>
    <lineage>
        <taxon>Eukaryota</taxon>
        <taxon>Haptista</taxon>
        <taxon>Haptophyta</taxon>
        <taxon>Pavlovophyceae</taxon>
        <taxon>Pavlovales</taxon>
        <taxon>Pavlovaceae</taxon>
        <taxon>Diacronema</taxon>
    </lineage>
</organism>
<sequence length="156" mass="16330">MLQGEARALYDVRPASDIDLSDPTLRDAWARVLRGKCDFLLLTYAPLSKTRLAVKAKGAGGPEQLAPLLADDAVSYAGLRVRVGGAEKFVFVAHVGVSVGAMLRGKAAMHRQDAESFFHGTAAGIHLAEDEATADAICTHARALLGGGEISFPSGA</sequence>
<dbReference type="GO" id="GO:0003779">
    <property type="term" value="F:actin binding"/>
    <property type="evidence" value="ECO:0007669"/>
    <property type="project" value="InterPro"/>
</dbReference>
<dbReference type="Proteomes" id="UP000751190">
    <property type="component" value="Unassembled WGS sequence"/>
</dbReference>
<keyword evidence="3" id="KW-1185">Reference proteome</keyword>
<gene>
    <name evidence="2" type="ORF">KFE25_004725</name>
</gene>
<protein>
    <recommendedName>
        <fullName evidence="1">ADF-H domain-containing protein</fullName>
    </recommendedName>
</protein>
<dbReference type="Gene3D" id="3.40.20.10">
    <property type="entry name" value="Severin"/>
    <property type="match status" value="1"/>
</dbReference>
<feature type="domain" description="ADF-H" evidence="1">
    <location>
        <begin position="18"/>
        <end position="133"/>
    </location>
</feature>
<dbReference type="InterPro" id="IPR029006">
    <property type="entry name" value="ADF-H/Gelsolin-like_dom_sf"/>
</dbReference>
<evidence type="ECO:0000313" key="3">
    <source>
        <dbReference type="Proteomes" id="UP000751190"/>
    </source>
</evidence>
<dbReference type="EMBL" id="JAGTXO010000019">
    <property type="protein sequence ID" value="KAG8462749.1"/>
    <property type="molecule type" value="Genomic_DNA"/>
</dbReference>
<dbReference type="AlphaFoldDB" id="A0A8J5XE07"/>
<dbReference type="InterPro" id="IPR002108">
    <property type="entry name" value="ADF-H"/>
</dbReference>
<proteinExistence type="predicted"/>
<dbReference type="Pfam" id="PF00241">
    <property type="entry name" value="Cofilin_ADF"/>
    <property type="match status" value="1"/>
</dbReference>
<dbReference type="OrthoDB" id="20822at2759"/>
<dbReference type="OMA" id="WCAFTYA"/>
<evidence type="ECO:0000259" key="1">
    <source>
        <dbReference type="Pfam" id="PF00241"/>
    </source>
</evidence>
<dbReference type="SUPFAM" id="SSF55753">
    <property type="entry name" value="Actin depolymerizing proteins"/>
    <property type="match status" value="1"/>
</dbReference>